<keyword evidence="3" id="KW-1185">Reference proteome</keyword>
<dbReference type="PANTHER" id="PTHR39515">
    <property type="entry name" value="CONSERVED PROTEIN"/>
    <property type="match status" value="1"/>
</dbReference>
<dbReference type="Gene3D" id="1.10.10.10">
    <property type="entry name" value="Winged helix-like DNA-binding domain superfamily/Winged helix DNA-binding domain"/>
    <property type="match status" value="1"/>
</dbReference>
<dbReference type="InterPro" id="IPR000835">
    <property type="entry name" value="HTH_MarR-typ"/>
</dbReference>
<dbReference type="SMART" id="SM00347">
    <property type="entry name" value="HTH_MARR"/>
    <property type="match status" value="1"/>
</dbReference>
<organism evidence="2 3">
    <name type="scientific">Amycolatopsis alkalitolerans</name>
    <dbReference type="NCBI Taxonomy" id="2547244"/>
    <lineage>
        <taxon>Bacteria</taxon>
        <taxon>Bacillati</taxon>
        <taxon>Actinomycetota</taxon>
        <taxon>Actinomycetes</taxon>
        <taxon>Pseudonocardiales</taxon>
        <taxon>Pseudonocardiaceae</taxon>
        <taxon>Amycolatopsis</taxon>
    </lineage>
</organism>
<dbReference type="Pfam" id="PF01047">
    <property type="entry name" value="MarR"/>
    <property type="match status" value="1"/>
</dbReference>
<proteinExistence type="predicted"/>
<feature type="domain" description="HTH marR-type" evidence="1">
    <location>
        <begin position="66"/>
        <end position="201"/>
    </location>
</feature>
<dbReference type="PANTHER" id="PTHR39515:SF2">
    <property type="entry name" value="HTH-TYPE TRANSCRIPTIONAL REGULATOR RV0880"/>
    <property type="match status" value="1"/>
</dbReference>
<name>A0A5C4LT70_9PSEU</name>
<dbReference type="InterPro" id="IPR036390">
    <property type="entry name" value="WH_DNA-bd_sf"/>
</dbReference>
<dbReference type="GO" id="GO:0003700">
    <property type="term" value="F:DNA-binding transcription factor activity"/>
    <property type="evidence" value="ECO:0007669"/>
    <property type="project" value="InterPro"/>
</dbReference>
<evidence type="ECO:0000313" key="3">
    <source>
        <dbReference type="Proteomes" id="UP000305546"/>
    </source>
</evidence>
<reference evidence="2 3" key="1">
    <citation type="submission" date="2019-06" db="EMBL/GenBank/DDBJ databases">
        <title>Amycolatopsis alkalitolerans sp. nov., isolated from Gastrodia elata Blume.</title>
        <authorList>
            <person name="Narsing Rao M.P."/>
            <person name="Li W.J."/>
        </authorList>
    </citation>
    <scope>NUCLEOTIDE SEQUENCE [LARGE SCALE GENOMIC DNA]</scope>
    <source>
        <strain evidence="2 3">SYSUP0005</strain>
    </source>
</reference>
<protein>
    <submittedName>
        <fullName evidence="2">MarR family transcriptional regulator</fullName>
    </submittedName>
</protein>
<evidence type="ECO:0000259" key="1">
    <source>
        <dbReference type="PROSITE" id="PS50995"/>
    </source>
</evidence>
<dbReference type="EMBL" id="VDFW01000038">
    <property type="protein sequence ID" value="TNC20979.1"/>
    <property type="molecule type" value="Genomic_DNA"/>
</dbReference>
<dbReference type="InterPro" id="IPR052526">
    <property type="entry name" value="HTH-type_Bedaq_tolerance"/>
</dbReference>
<gene>
    <name evidence="2" type="ORF">FG385_29465</name>
</gene>
<dbReference type="PROSITE" id="PS50995">
    <property type="entry name" value="HTH_MARR_2"/>
    <property type="match status" value="1"/>
</dbReference>
<accession>A0A5C4LT70</accession>
<comment type="caution">
    <text evidence="2">The sequence shown here is derived from an EMBL/GenBank/DDBJ whole genome shotgun (WGS) entry which is preliminary data.</text>
</comment>
<sequence length="205" mass="22036">MVWSTAAMNSAIDTIAKMSRRRGWGVSSGFVPGVYDSTSEDAMDVNNSCLLAGNQSAGGVMDAEDVSRLRAVIFRLARQLNATSTGEGLTPTQASVLGLVSFRGPLGLADLIELEGLNPTMLSRVVRKLEDDALIRRLPDPSDLRAVRVEITPEGALVNDRIRGLRTQAVSDCLDRLPDQMGKQLLAALPALESLEEELKSARST</sequence>
<dbReference type="AlphaFoldDB" id="A0A5C4LT70"/>
<dbReference type="Proteomes" id="UP000305546">
    <property type="component" value="Unassembled WGS sequence"/>
</dbReference>
<dbReference type="InterPro" id="IPR036388">
    <property type="entry name" value="WH-like_DNA-bd_sf"/>
</dbReference>
<evidence type="ECO:0000313" key="2">
    <source>
        <dbReference type="EMBL" id="TNC20979.1"/>
    </source>
</evidence>
<dbReference type="SUPFAM" id="SSF46785">
    <property type="entry name" value="Winged helix' DNA-binding domain"/>
    <property type="match status" value="1"/>
</dbReference>